<dbReference type="PANTHER" id="PTHR23160">
    <property type="entry name" value="SYNAPTONEMAL COMPLEX PROTEIN-RELATED"/>
    <property type="match status" value="1"/>
</dbReference>
<feature type="domain" description="GRIP" evidence="4">
    <location>
        <begin position="719"/>
        <end position="766"/>
    </location>
</feature>
<feature type="region of interest" description="Disordered" evidence="3">
    <location>
        <begin position="768"/>
        <end position="795"/>
    </location>
</feature>
<evidence type="ECO:0000256" key="3">
    <source>
        <dbReference type="SAM" id="MobiDB-lite"/>
    </source>
</evidence>
<dbReference type="Pfam" id="PF01465">
    <property type="entry name" value="GRIP"/>
    <property type="match status" value="1"/>
</dbReference>
<protein>
    <submittedName>
        <fullName evidence="6 7">Protein GRIP</fullName>
    </submittedName>
</protein>
<organism evidence="5 6">
    <name type="scientific">Rhodamnia argentea</name>
    <dbReference type="NCBI Taxonomy" id="178133"/>
    <lineage>
        <taxon>Eukaryota</taxon>
        <taxon>Viridiplantae</taxon>
        <taxon>Streptophyta</taxon>
        <taxon>Embryophyta</taxon>
        <taxon>Tracheophyta</taxon>
        <taxon>Spermatophyta</taxon>
        <taxon>Magnoliopsida</taxon>
        <taxon>eudicotyledons</taxon>
        <taxon>Gunneridae</taxon>
        <taxon>Pentapetalae</taxon>
        <taxon>rosids</taxon>
        <taxon>malvids</taxon>
        <taxon>Myrtales</taxon>
        <taxon>Myrtaceae</taxon>
        <taxon>Myrtoideae</taxon>
        <taxon>Myrteae</taxon>
        <taxon>Australasian group</taxon>
        <taxon>Rhodamnia</taxon>
    </lineage>
</organism>
<proteinExistence type="predicted"/>
<accession>A0A8B8PMI6</accession>
<dbReference type="InterPro" id="IPR000237">
    <property type="entry name" value="GRIP_dom"/>
</dbReference>
<dbReference type="SMART" id="SM00755">
    <property type="entry name" value="Grip"/>
    <property type="match status" value="1"/>
</dbReference>
<dbReference type="GeneID" id="115744757"/>
<feature type="region of interest" description="Disordered" evidence="3">
    <location>
        <begin position="1"/>
        <end position="52"/>
    </location>
</feature>
<evidence type="ECO:0000313" key="5">
    <source>
        <dbReference type="Proteomes" id="UP000827889"/>
    </source>
</evidence>
<gene>
    <name evidence="6 7" type="primary">LOC115744757</name>
</gene>
<sequence length="795" mass="90652">MSAEGGEVAEMQESNIEDSLEMRSHMNDASLRSNGFPAKENGSCESTPHYGDTHDELVQMVTELKLQNEYLKSHFEGLKDLHFEEIRSQQRTKVGGQEGEDVKRLNERIESLEKELLEEKQTRGAADEALKHLQVAHSEADARAQELSARLAEAQQKMDQEIKEREEKYSELDSKFSRLHKRAKQRIQEVQKEKDDLEARFREVNEIAEQASSQQLALQQEVDRTRQQANEAMKAIDAERQQLRSACNKLRDDNEELRQSMQPKDLALGSMQQSLLEKEQMLEDLRNLLKSAEEKRQASLSELTAKHQKNIENLESQLADAASDRSKATEMISSLQVLLAEKESKIAELDAASTGEAARLRATMESVKGEVAHLKREHDKEKESWEAACQALKTKLEVAEGNCICAEVEVAKLKSQLEIEASTHAQLLNARDAELAALKEENHRLQSEFSSYKARAHTLLQKKDAELASAKDSEEVKALEEALKETEKEALQASAERDKAIQDLQAALANRVKELEERDAALNAAKQQMKTLEMNLDSVNAQHQKDKEAWELDLKNLEETWRNRCEALKAENEADSGKDIKQELDELKSRYKRLKEEHDSFRDLADKMIEEKDNEISRLLDDTKNLQRSLELRPPVEQNDNYTAALQKQEILNSASSAAEQQILFLARQQAQREEELAQSQRHILALQEEIEELERENRLHSQQEAILKEEFRNMERMQKREGVDMTYLKNVILKLLETGEVEALLPVVAMLLQFSPEEMQKCQAAYRAATDVPPTPPNDTSGSPLSLLSRFSFS</sequence>
<dbReference type="OrthoDB" id="1926336at2759"/>
<feature type="coiled-coil region" evidence="2">
    <location>
        <begin position="95"/>
        <end position="402"/>
    </location>
</feature>
<dbReference type="KEGG" id="rarg:115744757"/>
<keyword evidence="1 2" id="KW-0175">Coiled coil</keyword>
<dbReference type="Gene3D" id="1.10.287.1490">
    <property type="match status" value="1"/>
</dbReference>
<feature type="coiled-coil region" evidence="2">
    <location>
        <begin position="428"/>
        <end position="629"/>
    </location>
</feature>
<feature type="compositionally biased region" description="Low complexity" evidence="3">
    <location>
        <begin position="782"/>
        <end position="795"/>
    </location>
</feature>
<dbReference type="RefSeq" id="XP_030535944.1">
    <property type="nucleotide sequence ID" value="XM_030680084.1"/>
</dbReference>
<evidence type="ECO:0000256" key="2">
    <source>
        <dbReference type="SAM" id="Coils"/>
    </source>
</evidence>
<dbReference type="GO" id="GO:0007131">
    <property type="term" value="P:reciprocal meiotic recombination"/>
    <property type="evidence" value="ECO:0007669"/>
    <property type="project" value="TreeGrafter"/>
</dbReference>
<reference evidence="6" key="1">
    <citation type="submission" date="2025-04" db="UniProtKB">
        <authorList>
            <consortium name="RefSeq"/>
        </authorList>
    </citation>
    <scope>IDENTIFICATION</scope>
    <source>
        <tissue evidence="7">Leaf</tissue>
    </source>
</reference>
<dbReference type="Proteomes" id="UP000827889">
    <property type="component" value="Chromosome 8"/>
</dbReference>
<evidence type="ECO:0000259" key="4">
    <source>
        <dbReference type="PROSITE" id="PS50913"/>
    </source>
</evidence>
<evidence type="ECO:0000313" key="7">
    <source>
        <dbReference type="RefSeq" id="XP_048140074.1"/>
    </source>
</evidence>
<dbReference type="AlphaFoldDB" id="A0A8B8PMI6"/>
<evidence type="ECO:0000313" key="6">
    <source>
        <dbReference type="RefSeq" id="XP_030535944.1"/>
    </source>
</evidence>
<name>A0A8B8PMI6_9MYRT</name>
<dbReference type="PROSITE" id="PS50913">
    <property type="entry name" value="GRIP"/>
    <property type="match status" value="1"/>
</dbReference>
<dbReference type="RefSeq" id="XP_048140074.1">
    <property type="nucleotide sequence ID" value="XM_048284117.1"/>
</dbReference>
<keyword evidence="5" id="KW-1185">Reference proteome</keyword>
<dbReference type="PANTHER" id="PTHR23160:SF1">
    <property type="entry name" value="PROTEIN GRIP"/>
    <property type="match status" value="1"/>
</dbReference>
<feature type="coiled-coil region" evidence="2">
    <location>
        <begin position="670"/>
        <end position="711"/>
    </location>
</feature>
<evidence type="ECO:0000256" key="1">
    <source>
        <dbReference type="ARBA" id="ARBA00023054"/>
    </source>
</evidence>